<dbReference type="PANTHER" id="PTHR35864">
    <property type="entry name" value="ZINC METALLOPROTEASE MJ0611-RELATED"/>
    <property type="match status" value="1"/>
</dbReference>
<dbReference type="RefSeq" id="WP_047222632.1">
    <property type="nucleotide sequence ID" value="NZ_JWIO01000011.1"/>
</dbReference>
<protein>
    <submittedName>
        <fullName evidence="2">Zn-dependent membrane protease</fullName>
    </submittedName>
</protein>
<keyword evidence="1" id="KW-1133">Transmembrane helix</keyword>
<reference evidence="2 3" key="1">
    <citation type="submission" date="2014-12" db="EMBL/GenBank/DDBJ databases">
        <title>Frankia sp. BMG5.1 draft genome.</title>
        <authorList>
            <person name="Gtari M."/>
            <person name="Ghodhbane-Gtari F."/>
            <person name="Nouioui I."/>
            <person name="Ktari A."/>
            <person name="Hezbri K."/>
            <person name="Mimouni W."/>
            <person name="Sbissi I."/>
            <person name="Ayari A."/>
            <person name="Yamanaka T."/>
            <person name="Normand P."/>
            <person name="Tisa L.S."/>
            <person name="Boudabous A."/>
        </authorList>
    </citation>
    <scope>NUCLEOTIDE SEQUENCE [LARGE SCALE GENOMIC DNA]</scope>
    <source>
        <strain evidence="2 3">BMG5.1</strain>
    </source>
</reference>
<dbReference type="EMBL" id="JWIO01000011">
    <property type="protein sequence ID" value="KLL11800.1"/>
    <property type="molecule type" value="Genomic_DNA"/>
</dbReference>
<keyword evidence="1" id="KW-0812">Transmembrane</keyword>
<dbReference type="GO" id="GO:0006508">
    <property type="term" value="P:proteolysis"/>
    <property type="evidence" value="ECO:0007669"/>
    <property type="project" value="UniProtKB-KW"/>
</dbReference>
<proteinExistence type="predicted"/>
<sequence length="229" mass="24539">MLFYLAEPAALLGIALALLIGIHAHDGAQVLVARLLRDPSPLRSGRLTASLKHRVSPFSGVAMLISGVGWTEPVPMNDVWRKRRFHVATAVLSGPLAYLLLAFAAIVGFKFVSEPVLFAEGDRVLEIDGAGSFLAQLLLWMAGTFGSLFILSLIPVPPADGGRVLFLLGPQSPSWHRANYQLRENNIGIVILLVILLLPVLFVSFPSVIGQLILPLLRGLGSIVGVDVG</sequence>
<gene>
    <name evidence="2" type="ORF">FrCorBMG51_09030</name>
</gene>
<dbReference type="InterPro" id="IPR052348">
    <property type="entry name" value="Metallopeptidase_M50B"/>
</dbReference>
<comment type="caution">
    <text evidence="2">The sequence shown here is derived from an EMBL/GenBank/DDBJ whole genome shotgun (WGS) entry which is preliminary data.</text>
</comment>
<keyword evidence="2" id="KW-0378">Hydrolase</keyword>
<keyword evidence="2" id="KW-0645">Protease</keyword>
<keyword evidence="3" id="KW-1185">Reference proteome</keyword>
<dbReference type="PANTHER" id="PTHR35864:SF1">
    <property type="entry name" value="ZINC METALLOPROTEASE YWHC-RELATED"/>
    <property type="match status" value="1"/>
</dbReference>
<dbReference type="GO" id="GO:0008233">
    <property type="term" value="F:peptidase activity"/>
    <property type="evidence" value="ECO:0007669"/>
    <property type="project" value="UniProtKB-KW"/>
</dbReference>
<feature type="transmembrane region" description="Helical" evidence="1">
    <location>
        <begin position="133"/>
        <end position="154"/>
    </location>
</feature>
<dbReference type="Proteomes" id="UP000035425">
    <property type="component" value="Unassembled WGS sequence"/>
</dbReference>
<feature type="transmembrane region" description="Helical" evidence="1">
    <location>
        <begin position="187"/>
        <end position="209"/>
    </location>
</feature>
<evidence type="ECO:0000256" key="1">
    <source>
        <dbReference type="SAM" id="Phobius"/>
    </source>
</evidence>
<keyword evidence="1" id="KW-0472">Membrane</keyword>
<name>A0ABR5F510_9ACTN</name>
<organism evidence="2 3">
    <name type="scientific">Protofrankia coriariae</name>
    <dbReference type="NCBI Taxonomy" id="1562887"/>
    <lineage>
        <taxon>Bacteria</taxon>
        <taxon>Bacillati</taxon>
        <taxon>Actinomycetota</taxon>
        <taxon>Actinomycetes</taxon>
        <taxon>Frankiales</taxon>
        <taxon>Frankiaceae</taxon>
        <taxon>Protofrankia</taxon>
    </lineage>
</organism>
<accession>A0ABR5F510</accession>
<evidence type="ECO:0000313" key="3">
    <source>
        <dbReference type="Proteomes" id="UP000035425"/>
    </source>
</evidence>
<feature type="transmembrane region" description="Helical" evidence="1">
    <location>
        <begin position="87"/>
        <end position="113"/>
    </location>
</feature>
<evidence type="ECO:0000313" key="2">
    <source>
        <dbReference type="EMBL" id="KLL11800.1"/>
    </source>
</evidence>
<feature type="transmembrane region" description="Helical" evidence="1">
    <location>
        <begin position="55"/>
        <end position="75"/>
    </location>
</feature>